<evidence type="ECO:0000313" key="16">
    <source>
        <dbReference type="Proteomes" id="UP000661077"/>
    </source>
</evidence>
<sequence>MNRCRGFAVASLSIACGLCWSALAGAQEISPTQDAERHFDARLDLNRAFTAARSAATLQPRAIQGLVANVEELTVESNETTGAVSSLSSQRGYLTGATRGRPMDVATEFIRNNAAALGLEAADLQGYVVTDSVYSRVTGATHIYLQQRHAGIPVYNAQLQVNVNRDGRVISVNNSFLPGLAQSVRQLHPRIQLGEAVAAAAKFSGIAVPTQLQVVQSDTGPQRATRMSHEGLSLAPINGRLMLLPIRRGEARLVWNFQIQTLDEQHAWDFTVDAENAEVWTRFDQTVADQYRVYAHPVESPNHTSPLPPSDGRTLVVNPANSTASPFGWHDTNGSAGAEFTTTEGNNVHAYTDTDNNNSPDSGSSPSGGASLNFDFAINLSGAPSTYRPSAVTNLFYWNNIIHDVQYQYGFDEAAGNFQLNNYGRGGAGNDSVRAEAQDGGGTNNANFFTPADGSRPRMQMYIWTSPNPDRDGDLDAGIVVHEYGHGISNRLVGGPSNVNCLTNRQQPGEGLSDWWALAYTARASDTGATPRGMGTYSLGQATTGTGIRTQRYSTDPGVNTWTYASINGMAVPHGVGSVWAQAAWEVYWKLVDEWGFSANLYNATGSAGNQRMMLYVNEGLKNTACNPTFTQVRDGIIQAAIDNHGGEDVCRIWEAFAAFGLGSNAVSGGSGSTAPTNGFNVPASCQGGGGDVVFEDDFETNLGWQTNPNGTDTAVSGAWERGDPEATSSSGTKQLGTTTSGVNALVTGRLAGSSAGVNDIDGGVTSIRSPAITLPAAGTLTLTFSQYLAHGSNATSADFLRVSVVGTTTSVVFQRLASASDVDGAWSTATASLNAFAGQTVRLLIEAADAGTASLVEAGIDDVRITRQ</sequence>
<evidence type="ECO:0000259" key="14">
    <source>
        <dbReference type="PROSITE" id="PS50060"/>
    </source>
</evidence>
<feature type="region of interest" description="Disordered" evidence="12">
    <location>
        <begin position="347"/>
        <end position="367"/>
    </location>
</feature>
<feature type="region of interest" description="Disordered" evidence="12">
    <location>
        <begin position="702"/>
        <end position="739"/>
    </location>
</feature>
<dbReference type="InterPro" id="IPR050371">
    <property type="entry name" value="Fungal_virulence_M36"/>
</dbReference>
<keyword evidence="8" id="KW-0378">Hydrolase</keyword>
<dbReference type="Gene3D" id="3.10.170.10">
    <property type="match status" value="1"/>
</dbReference>
<dbReference type="EMBL" id="JAEVLS010000001">
    <property type="protein sequence ID" value="MBM0103238.1"/>
    <property type="molecule type" value="Genomic_DNA"/>
</dbReference>
<dbReference type="InterPro" id="IPR011096">
    <property type="entry name" value="FTP_domain"/>
</dbReference>
<evidence type="ECO:0000313" key="15">
    <source>
        <dbReference type="EMBL" id="MBM0103238.1"/>
    </source>
</evidence>
<protein>
    <submittedName>
        <fullName evidence="15">M36 family metallopeptidase</fullName>
    </submittedName>
</protein>
<dbReference type="Gene3D" id="2.60.120.200">
    <property type="match status" value="1"/>
</dbReference>
<feature type="compositionally biased region" description="Low complexity" evidence="12">
    <location>
        <begin position="353"/>
        <end position="367"/>
    </location>
</feature>
<dbReference type="Pfam" id="PF07504">
    <property type="entry name" value="FTP"/>
    <property type="match status" value="1"/>
</dbReference>
<reference evidence="15 16" key="1">
    <citation type="journal article" date="2021" name="Int. J. Syst. Evol. Microbiol.">
        <title>Steroidobacter gossypii sp. nov., isolated from soil of cotton cropping field.</title>
        <authorList>
            <person name="Huang R."/>
            <person name="Yang S."/>
            <person name="Zhen C."/>
            <person name="Liu W."/>
        </authorList>
    </citation>
    <scope>NUCLEOTIDE SEQUENCE [LARGE SCALE GENOMIC DNA]</scope>
    <source>
        <strain evidence="15 16">S1-65</strain>
    </source>
</reference>
<keyword evidence="10" id="KW-0482">Metalloprotease</keyword>
<evidence type="ECO:0000256" key="3">
    <source>
        <dbReference type="ARBA" id="ARBA00006006"/>
    </source>
</evidence>
<evidence type="ECO:0000256" key="5">
    <source>
        <dbReference type="ARBA" id="ARBA00022670"/>
    </source>
</evidence>
<feature type="compositionally biased region" description="Polar residues" evidence="12">
    <location>
        <begin position="727"/>
        <end position="739"/>
    </location>
</feature>
<feature type="compositionally biased region" description="Polar residues" evidence="12">
    <location>
        <begin position="703"/>
        <end position="715"/>
    </location>
</feature>
<keyword evidence="7 13" id="KW-0732">Signal</keyword>
<evidence type="ECO:0000256" key="9">
    <source>
        <dbReference type="ARBA" id="ARBA00022833"/>
    </source>
</evidence>
<name>A0ABS1WQJ9_9GAMM</name>
<evidence type="ECO:0000256" key="8">
    <source>
        <dbReference type="ARBA" id="ARBA00022801"/>
    </source>
</evidence>
<keyword evidence="16" id="KW-1185">Reference proteome</keyword>
<keyword evidence="4" id="KW-0964">Secreted</keyword>
<evidence type="ECO:0000256" key="4">
    <source>
        <dbReference type="ARBA" id="ARBA00022525"/>
    </source>
</evidence>
<keyword evidence="11" id="KW-0865">Zymogen</keyword>
<comment type="similarity">
    <text evidence="3">Belongs to the peptidase M36 family.</text>
</comment>
<organism evidence="15 16">
    <name type="scientific">Steroidobacter gossypii</name>
    <dbReference type="NCBI Taxonomy" id="2805490"/>
    <lineage>
        <taxon>Bacteria</taxon>
        <taxon>Pseudomonadati</taxon>
        <taxon>Pseudomonadota</taxon>
        <taxon>Gammaproteobacteria</taxon>
        <taxon>Steroidobacterales</taxon>
        <taxon>Steroidobacteraceae</taxon>
        <taxon>Steroidobacter</taxon>
    </lineage>
</organism>
<evidence type="ECO:0000256" key="11">
    <source>
        <dbReference type="ARBA" id="ARBA00023145"/>
    </source>
</evidence>
<dbReference type="InterPro" id="IPR000998">
    <property type="entry name" value="MAM_dom"/>
</dbReference>
<dbReference type="PROSITE" id="PS50060">
    <property type="entry name" value="MAM_2"/>
    <property type="match status" value="1"/>
</dbReference>
<dbReference type="PANTHER" id="PTHR33478:SF1">
    <property type="entry name" value="EXTRACELLULAR METALLOPROTEINASE MEP"/>
    <property type="match status" value="1"/>
</dbReference>
<dbReference type="PRINTS" id="PR00999">
    <property type="entry name" value="FUNGALYSIN"/>
</dbReference>
<evidence type="ECO:0000256" key="10">
    <source>
        <dbReference type="ARBA" id="ARBA00023049"/>
    </source>
</evidence>
<dbReference type="SUPFAM" id="SSF55486">
    <property type="entry name" value="Metalloproteases ('zincins'), catalytic domain"/>
    <property type="match status" value="1"/>
</dbReference>
<dbReference type="Gene3D" id="1.10.390.10">
    <property type="entry name" value="Neutral Protease Domain 2"/>
    <property type="match status" value="1"/>
</dbReference>
<evidence type="ECO:0000256" key="13">
    <source>
        <dbReference type="SAM" id="SignalP"/>
    </source>
</evidence>
<keyword evidence="5" id="KW-0645">Protease</keyword>
<dbReference type="PANTHER" id="PTHR33478">
    <property type="entry name" value="EXTRACELLULAR METALLOPROTEINASE MEP"/>
    <property type="match status" value="1"/>
</dbReference>
<dbReference type="Pfam" id="PF02128">
    <property type="entry name" value="Peptidase_M36"/>
    <property type="match status" value="1"/>
</dbReference>
<comment type="cofactor">
    <cofactor evidence="1">
        <name>Zn(2+)</name>
        <dbReference type="ChEBI" id="CHEBI:29105"/>
    </cofactor>
</comment>
<proteinExistence type="inferred from homology"/>
<dbReference type="SUPFAM" id="SSF49899">
    <property type="entry name" value="Concanavalin A-like lectins/glucanases"/>
    <property type="match status" value="1"/>
</dbReference>
<feature type="signal peptide" evidence="13">
    <location>
        <begin position="1"/>
        <end position="26"/>
    </location>
</feature>
<evidence type="ECO:0000256" key="2">
    <source>
        <dbReference type="ARBA" id="ARBA00004613"/>
    </source>
</evidence>
<comment type="caution">
    <text evidence="15">The sequence shown here is derived from an EMBL/GenBank/DDBJ whole genome shotgun (WGS) entry which is preliminary data.</text>
</comment>
<keyword evidence="9" id="KW-0862">Zinc</keyword>
<feature type="chain" id="PRO_5045558392" evidence="13">
    <location>
        <begin position="27"/>
        <end position="869"/>
    </location>
</feature>
<dbReference type="RefSeq" id="WP_203165223.1">
    <property type="nucleotide sequence ID" value="NZ_JAEVLS010000001.1"/>
</dbReference>
<dbReference type="Proteomes" id="UP000661077">
    <property type="component" value="Unassembled WGS sequence"/>
</dbReference>
<gene>
    <name evidence="15" type="ORF">JM946_00700</name>
</gene>
<feature type="domain" description="MAM" evidence="14">
    <location>
        <begin position="691"/>
        <end position="869"/>
    </location>
</feature>
<dbReference type="PROSITE" id="PS51257">
    <property type="entry name" value="PROKAR_LIPOPROTEIN"/>
    <property type="match status" value="1"/>
</dbReference>
<dbReference type="InterPro" id="IPR001842">
    <property type="entry name" value="Peptidase_M36"/>
</dbReference>
<dbReference type="Gene3D" id="3.10.450.490">
    <property type="match status" value="1"/>
</dbReference>
<comment type="subcellular location">
    <subcellularLocation>
        <location evidence="2">Secreted</location>
    </subcellularLocation>
</comment>
<accession>A0ABS1WQJ9</accession>
<dbReference type="InterPro" id="IPR013320">
    <property type="entry name" value="ConA-like_dom_sf"/>
</dbReference>
<keyword evidence="6" id="KW-0479">Metal-binding</keyword>
<evidence type="ECO:0000256" key="7">
    <source>
        <dbReference type="ARBA" id="ARBA00022729"/>
    </source>
</evidence>
<evidence type="ECO:0000256" key="1">
    <source>
        <dbReference type="ARBA" id="ARBA00001947"/>
    </source>
</evidence>
<evidence type="ECO:0000256" key="12">
    <source>
        <dbReference type="SAM" id="MobiDB-lite"/>
    </source>
</evidence>
<dbReference type="CDD" id="cd09596">
    <property type="entry name" value="M36"/>
    <property type="match status" value="1"/>
</dbReference>
<dbReference type="InterPro" id="IPR027268">
    <property type="entry name" value="Peptidase_M4/M1_CTD_sf"/>
</dbReference>
<evidence type="ECO:0000256" key="6">
    <source>
        <dbReference type="ARBA" id="ARBA00022723"/>
    </source>
</evidence>